<proteinExistence type="predicted"/>
<dbReference type="Gene3D" id="1.20.144.10">
    <property type="entry name" value="Phosphatidic acid phosphatase type 2/haloperoxidase"/>
    <property type="match status" value="1"/>
</dbReference>
<feature type="transmembrane region" description="Helical" evidence="2">
    <location>
        <begin position="113"/>
        <end position="132"/>
    </location>
</feature>
<gene>
    <name evidence="4" type="ORF">GCM10020260_17660</name>
</gene>
<organism evidence="4 5">
    <name type="scientific">Nesterenkonia halobia</name>
    <dbReference type="NCBI Taxonomy" id="37922"/>
    <lineage>
        <taxon>Bacteria</taxon>
        <taxon>Bacillati</taxon>
        <taxon>Actinomycetota</taxon>
        <taxon>Actinomycetes</taxon>
        <taxon>Micrococcales</taxon>
        <taxon>Micrococcaceae</taxon>
        <taxon>Nesterenkonia</taxon>
    </lineage>
</organism>
<dbReference type="InterPro" id="IPR000326">
    <property type="entry name" value="PAP2/HPO"/>
</dbReference>
<dbReference type="Pfam" id="PF01569">
    <property type="entry name" value="PAP2"/>
    <property type="match status" value="1"/>
</dbReference>
<dbReference type="Proteomes" id="UP001501736">
    <property type="component" value="Unassembled WGS sequence"/>
</dbReference>
<evidence type="ECO:0000256" key="2">
    <source>
        <dbReference type="SAM" id="Phobius"/>
    </source>
</evidence>
<keyword evidence="2" id="KW-0472">Membrane</keyword>
<comment type="caution">
    <text evidence="4">The sequence shown here is derived from an EMBL/GenBank/DDBJ whole genome shotgun (WGS) entry which is preliminary data.</text>
</comment>
<keyword evidence="5" id="KW-1185">Reference proteome</keyword>
<sequence>MTNRGIGEGSLPQTEEDVLGGATAAVPATSSPRLPQMPSMPRITPTTGVTPGSRAESAVAGLTSIPMLAAILAAVTALALGPASALDVRLHGHWAEELTPELLPLFRDVLDKIAGQSVCLPVLALVAGALAWKHRSWRPLACAALAEAAFFLGIGGMKILFARPAPKLGNPEFFAGGLLREGWYGISFPSGHAAESVLIYGMVVYLLVHWTRRGARAARWLTLAVAAIACHASVVSFWLGWHWVTDLVAGAVAGTLLLRLVIEADRRGWLPGRAPRAAEVPEARDVETTPEASP</sequence>
<feature type="transmembrane region" description="Helical" evidence="2">
    <location>
        <begin position="220"/>
        <end position="241"/>
    </location>
</feature>
<feature type="region of interest" description="Disordered" evidence="1">
    <location>
        <begin position="26"/>
        <end position="52"/>
    </location>
</feature>
<evidence type="ECO:0000256" key="1">
    <source>
        <dbReference type="SAM" id="MobiDB-lite"/>
    </source>
</evidence>
<feature type="transmembrane region" description="Helical" evidence="2">
    <location>
        <begin position="139"/>
        <end position="162"/>
    </location>
</feature>
<feature type="domain" description="Phosphatidic acid phosphatase type 2/haloperoxidase" evidence="3">
    <location>
        <begin position="140"/>
        <end position="262"/>
    </location>
</feature>
<evidence type="ECO:0000259" key="3">
    <source>
        <dbReference type="SMART" id="SM00014"/>
    </source>
</evidence>
<name>A0ABP6RER8_9MICC</name>
<feature type="transmembrane region" description="Helical" evidence="2">
    <location>
        <begin position="59"/>
        <end position="80"/>
    </location>
</feature>
<keyword evidence="2" id="KW-1133">Transmembrane helix</keyword>
<evidence type="ECO:0000313" key="5">
    <source>
        <dbReference type="Proteomes" id="UP001501736"/>
    </source>
</evidence>
<dbReference type="EMBL" id="BAAAYG010000005">
    <property type="protein sequence ID" value="GAA3285303.1"/>
    <property type="molecule type" value="Genomic_DNA"/>
</dbReference>
<dbReference type="SUPFAM" id="SSF48317">
    <property type="entry name" value="Acid phosphatase/Vanadium-dependent haloperoxidase"/>
    <property type="match status" value="1"/>
</dbReference>
<accession>A0ABP6RER8</accession>
<dbReference type="InterPro" id="IPR036938">
    <property type="entry name" value="PAP2/HPO_sf"/>
</dbReference>
<feature type="transmembrane region" description="Helical" evidence="2">
    <location>
        <begin position="182"/>
        <end position="208"/>
    </location>
</feature>
<keyword evidence="2" id="KW-0812">Transmembrane</keyword>
<reference evidence="5" key="1">
    <citation type="journal article" date="2019" name="Int. J. Syst. Evol. Microbiol.">
        <title>The Global Catalogue of Microorganisms (GCM) 10K type strain sequencing project: providing services to taxonomists for standard genome sequencing and annotation.</title>
        <authorList>
            <consortium name="The Broad Institute Genomics Platform"/>
            <consortium name="The Broad Institute Genome Sequencing Center for Infectious Disease"/>
            <person name="Wu L."/>
            <person name="Ma J."/>
        </authorList>
    </citation>
    <scope>NUCLEOTIDE SEQUENCE [LARGE SCALE GENOMIC DNA]</scope>
    <source>
        <strain evidence="5">JCM 11483</strain>
    </source>
</reference>
<evidence type="ECO:0000313" key="4">
    <source>
        <dbReference type="EMBL" id="GAA3285303.1"/>
    </source>
</evidence>
<dbReference type="SMART" id="SM00014">
    <property type="entry name" value="acidPPc"/>
    <property type="match status" value="1"/>
</dbReference>
<protein>
    <recommendedName>
        <fullName evidence="3">Phosphatidic acid phosphatase type 2/haloperoxidase domain-containing protein</fullName>
    </recommendedName>
</protein>
<dbReference type="RefSeq" id="WP_344720356.1">
    <property type="nucleotide sequence ID" value="NZ_BAAAYG010000005.1"/>
</dbReference>
<feature type="transmembrane region" description="Helical" evidence="2">
    <location>
        <begin position="247"/>
        <end position="264"/>
    </location>
</feature>